<name>A0A9X2VWL6_9PSEU</name>
<keyword evidence="3" id="KW-1185">Reference proteome</keyword>
<evidence type="ECO:0000256" key="1">
    <source>
        <dbReference type="SAM" id="Phobius"/>
    </source>
</evidence>
<proteinExistence type="predicted"/>
<keyword evidence="1" id="KW-1133">Transmembrane helix</keyword>
<comment type="caution">
    <text evidence="2">The sequence shown here is derived from an EMBL/GenBank/DDBJ whole genome shotgun (WGS) entry which is preliminary data.</text>
</comment>
<dbReference type="RefSeq" id="WP_259629479.1">
    <property type="nucleotide sequence ID" value="NZ_JANYMP010000040.1"/>
</dbReference>
<reference evidence="2" key="1">
    <citation type="submission" date="2022-08" db="EMBL/GenBank/DDBJ databases">
        <authorList>
            <person name="Tistechok S."/>
            <person name="Samborskyy M."/>
            <person name="Roman I."/>
        </authorList>
    </citation>
    <scope>NUCLEOTIDE SEQUENCE</scope>
    <source>
        <strain evidence="2">DSM 103496</strain>
    </source>
</reference>
<keyword evidence="1" id="KW-0812">Transmembrane</keyword>
<feature type="transmembrane region" description="Helical" evidence="1">
    <location>
        <begin position="109"/>
        <end position="130"/>
    </location>
</feature>
<accession>A0A9X2VWL6</accession>
<keyword evidence="1" id="KW-0472">Membrane</keyword>
<gene>
    <name evidence="2" type="ORF">NZH93_44935</name>
</gene>
<sequence length="181" mass="18970">MAIAQVRRLGELAVPGAVVGMTAGFVAGALALVVGQPPGWAMVTALTLGVPLAVLGGIYGVLVGSGKVRIGVFAPAALFWFVGFPLARLAHEVLSGWILGGAPGLPSDLLGFLAYQAMVSVGWAIGFLWLHERIAPGWMRRVRTGNPAAAELFERYVAHAAALAEARERRRSRHPSRAGKA</sequence>
<feature type="transmembrane region" description="Helical" evidence="1">
    <location>
        <begin position="12"/>
        <end position="34"/>
    </location>
</feature>
<dbReference type="Proteomes" id="UP001141259">
    <property type="component" value="Unassembled WGS sequence"/>
</dbReference>
<protein>
    <submittedName>
        <fullName evidence="2">Uncharacterized protein</fullName>
    </submittedName>
</protein>
<dbReference type="EMBL" id="JANYMP010000040">
    <property type="protein sequence ID" value="MCS7484025.1"/>
    <property type="molecule type" value="Genomic_DNA"/>
</dbReference>
<dbReference type="AlphaFoldDB" id="A0A9X2VWL6"/>
<feature type="transmembrane region" description="Helical" evidence="1">
    <location>
        <begin position="40"/>
        <end position="63"/>
    </location>
</feature>
<evidence type="ECO:0000313" key="2">
    <source>
        <dbReference type="EMBL" id="MCS7484025.1"/>
    </source>
</evidence>
<organism evidence="2 3">
    <name type="scientific">Umezawaea endophytica</name>
    <dbReference type="NCBI Taxonomy" id="1654476"/>
    <lineage>
        <taxon>Bacteria</taxon>
        <taxon>Bacillati</taxon>
        <taxon>Actinomycetota</taxon>
        <taxon>Actinomycetes</taxon>
        <taxon>Pseudonocardiales</taxon>
        <taxon>Pseudonocardiaceae</taxon>
        <taxon>Umezawaea</taxon>
    </lineage>
</organism>
<evidence type="ECO:0000313" key="3">
    <source>
        <dbReference type="Proteomes" id="UP001141259"/>
    </source>
</evidence>
<feature type="transmembrane region" description="Helical" evidence="1">
    <location>
        <begin position="70"/>
        <end position="89"/>
    </location>
</feature>